<evidence type="ECO:0000256" key="7">
    <source>
        <dbReference type="ARBA" id="ARBA00023136"/>
    </source>
</evidence>
<evidence type="ECO:0000313" key="11">
    <source>
        <dbReference type="EMBL" id="BAI81339.1"/>
    </source>
</evidence>
<dbReference type="GO" id="GO:0045259">
    <property type="term" value="C:proton-transporting ATP synthase complex"/>
    <property type="evidence" value="ECO:0007669"/>
    <property type="project" value="UniProtKB-KW"/>
</dbReference>
<dbReference type="GO" id="GO:0042777">
    <property type="term" value="P:proton motive force-driven plasma membrane ATP synthesis"/>
    <property type="evidence" value="ECO:0007669"/>
    <property type="project" value="UniProtKB-UniRule"/>
</dbReference>
<dbReference type="GO" id="GO:0005524">
    <property type="term" value="F:ATP binding"/>
    <property type="evidence" value="ECO:0007669"/>
    <property type="project" value="UniProtKB-UniRule"/>
</dbReference>
<dbReference type="RefSeq" id="WP_013008584.1">
    <property type="nucleotide sequence ID" value="NC_013939.1"/>
</dbReference>
<keyword evidence="11" id="KW-0378">Hydrolase</keyword>
<protein>
    <recommendedName>
        <fullName evidence="10">ATP synthase gamma chain</fullName>
    </recommendedName>
    <alternativeName>
        <fullName evidence="10">ATP synthase F1 sector gamma subunit</fullName>
    </alternativeName>
    <alternativeName>
        <fullName evidence="10">F-ATPase gamma subunit</fullName>
    </alternativeName>
</protein>
<gene>
    <name evidence="10 11" type="primary">atpG</name>
    <name evidence="11" type="ordered locus">DEFDS_1887</name>
</gene>
<evidence type="ECO:0000313" key="12">
    <source>
        <dbReference type="Proteomes" id="UP000001520"/>
    </source>
</evidence>
<keyword evidence="10" id="KW-0997">Cell inner membrane</keyword>
<proteinExistence type="inferred from homology"/>
<name>D3P9E9_DEFDS</name>
<evidence type="ECO:0000256" key="8">
    <source>
        <dbReference type="ARBA" id="ARBA00023196"/>
    </source>
</evidence>
<dbReference type="Gene3D" id="1.10.287.80">
    <property type="entry name" value="ATP synthase, gamma subunit, helix hairpin domain"/>
    <property type="match status" value="1"/>
</dbReference>
<dbReference type="HAMAP" id="MF_00815">
    <property type="entry name" value="ATP_synth_gamma_bact"/>
    <property type="match status" value="1"/>
</dbReference>
<accession>D3P9E9</accession>
<keyword evidence="4 10" id="KW-0813">Transport</keyword>
<dbReference type="PANTHER" id="PTHR11693">
    <property type="entry name" value="ATP SYNTHASE GAMMA CHAIN"/>
    <property type="match status" value="1"/>
</dbReference>
<sequence>MPGMRDIKRKIASVKSTQKITKAMKMVSAAKLRRAQEAMEAARPYANKIYDVVTSIGKRVNPELHPFLKAKENVNSVCLVMFTSDRGLCGAFNANVIKAANKFIEENQDKEVKLICVGRRGYDFFRKRDVDILEKYTSFGGRVTFDDAVKIGETIVNNFLEEKFDEVYILYNEFKSIVYHVPRVVKILPLVFEKTEDEVLIDYLYEPKPDILLNNIMPKYINFTIFRALLESTAGEHGARMAAMDNATRNAGELIDKLVLSFNKARQAAITKEILDIVNGAEALK</sequence>
<dbReference type="EMBL" id="AP011529">
    <property type="protein sequence ID" value="BAI81339.1"/>
    <property type="molecule type" value="Genomic_DNA"/>
</dbReference>
<evidence type="ECO:0000256" key="3">
    <source>
        <dbReference type="ARBA" id="ARBA00007681"/>
    </source>
</evidence>
<dbReference type="Gene3D" id="3.40.1380.10">
    <property type="match status" value="1"/>
</dbReference>
<comment type="similarity">
    <text evidence="3 10">Belongs to the ATPase gamma chain family.</text>
</comment>
<dbReference type="CDD" id="cd12151">
    <property type="entry name" value="F1-ATPase_gamma"/>
    <property type="match status" value="1"/>
</dbReference>
<keyword evidence="10" id="KW-1003">Cell membrane</keyword>
<keyword evidence="6 10" id="KW-0406">Ion transport</keyword>
<keyword evidence="7 10" id="KW-0472">Membrane</keyword>
<dbReference type="InterPro" id="IPR023632">
    <property type="entry name" value="ATP_synth_F1_gsu_CS"/>
</dbReference>
<keyword evidence="9 10" id="KW-0066">ATP synthesis</keyword>
<dbReference type="eggNOG" id="COG0224">
    <property type="taxonomic scope" value="Bacteria"/>
</dbReference>
<dbReference type="OrthoDB" id="9812769at2"/>
<evidence type="ECO:0000256" key="5">
    <source>
        <dbReference type="ARBA" id="ARBA00022781"/>
    </source>
</evidence>
<dbReference type="KEGG" id="ddf:DEFDS_1887"/>
<reference evidence="11 12" key="1">
    <citation type="journal article" date="2010" name="DNA Res.">
        <title>Bacterial lifestyle in a deep-sea hydrothermal vent chimney revealed by the genome sequence of the thermophilic bacterium Deferribacter desulfuricans SSM1.</title>
        <authorList>
            <person name="Takaki Y."/>
            <person name="Shimamura S."/>
            <person name="Nakagawa S."/>
            <person name="Fukuhara Y."/>
            <person name="Horikawa H."/>
            <person name="Ankai A."/>
            <person name="Harada T."/>
            <person name="Hosoyama A."/>
            <person name="Oguchi A."/>
            <person name="Fukui S."/>
            <person name="Fujita N."/>
            <person name="Takami H."/>
            <person name="Takai K."/>
        </authorList>
    </citation>
    <scope>NUCLEOTIDE SEQUENCE [LARGE SCALE GENOMIC DNA]</scope>
    <source>
        <strain evidence="12">DSM 14783 / JCM 11476 / NBRC 101012 / SSM1</strain>
    </source>
</reference>
<evidence type="ECO:0000256" key="2">
    <source>
        <dbReference type="ARBA" id="ARBA00004170"/>
    </source>
</evidence>
<evidence type="ECO:0000256" key="9">
    <source>
        <dbReference type="ARBA" id="ARBA00023310"/>
    </source>
</evidence>
<dbReference type="Pfam" id="PF00231">
    <property type="entry name" value="ATP-synt"/>
    <property type="match status" value="1"/>
</dbReference>
<dbReference type="InterPro" id="IPR000131">
    <property type="entry name" value="ATP_synth_F1_gsu"/>
</dbReference>
<dbReference type="GO" id="GO:0046933">
    <property type="term" value="F:proton-transporting ATP synthase activity, rotational mechanism"/>
    <property type="evidence" value="ECO:0007669"/>
    <property type="project" value="UniProtKB-UniRule"/>
</dbReference>
<comment type="subcellular location">
    <subcellularLocation>
        <location evidence="10">Cell inner membrane</location>
        <topology evidence="10">Peripheral membrane protein</topology>
    </subcellularLocation>
    <subcellularLocation>
        <location evidence="2">Membrane</location>
        <topology evidence="2">Peripheral membrane protein</topology>
    </subcellularLocation>
</comment>
<dbReference type="InterPro" id="IPR035968">
    <property type="entry name" value="ATP_synth_F1_ATPase_gsu"/>
</dbReference>
<dbReference type="Proteomes" id="UP000001520">
    <property type="component" value="Chromosome"/>
</dbReference>
<evidence type="ECO:0000256" key="6">
    <source>
        <dbReference type="ARBA" id="ARBA00023065"/>
    </source>
</evidence>
<dbReference type="PRINTS" id="PR00126">
    <property type="entry name" value="ATPASEGAMMA"/>
</dbReference>
<organism evidence="11 12">
    <name type="scientific">Deferribacter desulfuricans (strain DSM 14783 / JCM 11476 / NBRC 101012 / SSM1)</name>
    <dbReference type="NCBI Taxonomy" id="639282"/>
    <lineage>
        <taxon>Bacteria</taxon>
        <taxon>Pseudomonadati</taxon>
        <taxon>Deferribacterota</taxon>
        <taxon>Deferribacteres</taxon>
        <taxon>Deferribacterales</taxon>
        <taxon>Deferribacteraceae</taxon>
        <taxon>Deferribacter</taxon>
    </lineage>
</organism>
<dbReference type="AlphaFoldDB" id="D3P9E9"/>
<keyword evidence="12" id="KW-1185">Reference proteome</keyword>
<keyword evidence="5 10" id="KW-0375">Hydrogen ion transport</keyword>
<dbReference type="PANTHER" id="PTHR11693:SF22">
    <property type="entry name" value="ATP SYNTHASE SUBUNIT GAMMA, MITOCHONDRIAL"/>
    <property type="match status" value="1"/>
</dbReference>
<keyword evidence="8 10" id="KW-0139">CF(1)</keyword>
<evidence type="ECO:0000256" key="1">
    <source>
        <dbReference type="ARBA" id="ARBA00003456"/>
    </source>
</evidence>
<comment type="function">
    <text evidence="1 10">Produces ATP from ADP in the presence of a proton gradient across the membrane. The gamma chain is believed to be important in regulating ATPase activity and the flow of protons through the CF(0) complex.</text>
</comment>
<dbReference type="SUPFAM" id="SSF52943">
    <property type="entry name" value="ATP synthase (F1-ATPase), gamma subunit"/>
    <property type="match status" value="1"/>
</dbReference>
<comment type="subunit">
    <text evidence="10">F-type ATPases have 2 components, CF(1) - the catalytic core - and CF(0) - the membrane proton channel. CF(1) has five subunits: alpha(3), beta(3), gamma(1), delta(1), epsilon(1). CF(0) has three main subunits: a, b and c.</text>
</comment>
<dbReference type="NCBIfam" id="TIGR01146">
    <property type="entry name" value="ATPsyn_F1gamma"/>
    <property type="match status" value="1"/>
</dbReference>
<dbReference type="GO" id="GO:0016787">
    <property type="term" value="F:hydrolase activity"/>
    <property type="evidence" value="ECO:0007669"/>
    <property type="project" value="UniProtKB-KW"/>
</dbReference>
<dbReference type="STRING" id="639282.DEFDS_1887"/>
<evidence type="ECO:0000256" key="10">
    <source>
        <dbReference type="HAMAP-Rule" id="MF_00815"/>
    </source>
</evidence>
<evidence type="ECO:0000256" key="4">
    <source>
        <dbReference type="ARBA" id="ARBA00022448"/>
    </source>
</evidence>
<dbReference type="HOGENOM" id="CLU_050669_0_1_0"/>
<dbReference type="PROSITE" id="PS00153">
    <property type="entry name" value="ATPASE_GAMMA"/>
    <property type="match status" value="1"/>
</dbReference>
<dbReference type="GO" id="GO:0005886">
    <property type="term" value="C:plasma membrane"/>
    <property type="evidence" value="ECO:0007669"/>
    <property type="project" value="UniProtKB-SubCell"/>
</dbReference>